<dbReference type="RefSeq" id="WP_311426318.1">
    <property type="nucleotide sequence ID" value="NZ_JAVRIA010000001.1"/>
</dbReference>
<keyword evidence="1" id="KW-0732">Signal</keyword>
<keyword evidence="3" id="KW-1185">Reference proteome</keyword>
<reference evidence="2 3" key="1">
    <citation type="submission" date="2023-09" db="EMBL/GenBank/DDBJ databases">
        <authorList>
            <person name="Rey-Velasco X."/>
        </authorList>
    </citation>
    <scope>NUCLEOTIDE SEQUENCE [LARGE SCALE GENOMIC DNA]</scope>
    <source>
        <strain evidence="2 3">W332</strain>
    </source>
</reference>
<dbReference type="EMBL" id="JAVRIA010000001">
    <property type="protein sequence ID" value="MDT0557555.1"/>
    <property type="molecule type" value="Genomic_DNA"/>
</dbReference>
<protein>
    <recommendedName>
        <fullName evidence="4">DUF4352 domain-containing protein</fullName>
    </recommendedName>
</protein>
<feature type="chain" id="PRO_5046865224" description="DUF4352 domain-containing protein" evidence="1">
    <location>
        <begin position="22"/>
        <end position="146"/>
    </location>
</feature>
<feature type="signal peptide" evidence="1">
    <location>
        <begin position="1"/>
        <end position="21"/>
    </location>
</feature>
<name>A0ABU2YHA7_9FLAO</name>
<organism evidence="2 3">
    <name type="scientific">Microcosmobacter mediterraneus</name>
    <dbReference type="NCBI Taxonomy" id="3075607"/>
    <lineage>
        <taxon>Bacteria</taxon>
        <taxon>Pseudomonadati</taxon>
        <taxon>Bacteroidota</taxon>
        <taxon>Flavobacteriia</taxon>
        <taxon>Flavobacteriales</taxon>
        <taxon>Flavobacteriaceae</taxon>
        <taxon>Microcosmobacter</taxon>
    </lineage>
</organism>
<evidence type="ECO:0000313" key="3">
    <source>
        <dbReference type="Proteomes" id="UP001259492"/>
    </source>
</evidence>
<gene>
    <name evidence="2" type="ORF">RM697_02770</name>
</gene>
<comment type="caution">
    <text evidence="2">The sequence shown here is derived from an EMBL/GenBank/DDBJ whole genome shotgun (WGS) entry which is preliminary data.</text>
</comment>
<sequence length="146" mass="16186">MKTLNLILAISFICLTASIKAQSVSLDAYNIEVKEVMHKKSVGTLSPEKGNKYIGIEVVITALSEDNKDFNLSNLEVKSTNGEYIANFSSRSKRYPNIDVSKSKIRRFFAQIDESFTSGDLYYKGEIVGSIALTENSKIGEFVTAK</sequence>
<evidence type="ECO:0000256" key="1">
    <source>
        <dbReference type="SAM" id="SignalP"/>
    </source>
</evidence>
<dbReference type="Proteomes" id="UP001259492">
    <property type="component" value="Unassembled WGS sequence"/>
</dbReference>
<evidence type="ECO:0000313" key="2">
    <source>
        <dbReference type="EMBL" id="MDT0557555.1"/>
    </source>
</evidence>
<accession>A0ABU2YHA7</accession>
<evidence type="ECO:0008006" key="4">
    <source>
        <dbReference type="Google" id="ProtNLM"/>
    </source>
</evidence>
<proteinExistence type="predicted"/>